<dbReference type="EMBL" id="QEAO01000001">
    <property type="protein sequence ID" value="TPX38005.1"/>
    <property type="molecule type" value="Genomic_DNA"/>
</dbReference>
<dbReference type="RefSeq" id="XP_031027720.1">
    <property type="nucleotide sequence ID" value="XM_031165938.1"/>
</dbReference>
<dbReference type="STRING" id="1806994.A0A507CJK9"/>
<comment type="caution">
    <text evidence="2">Lacks conserved residue(s) required for the propagation of feature annotation.</text>
</comment>
<evidence type="ECO:0000256" key="3">
    <source>
        <dbReference type="SAM" id="Phobius"/>
    </source>
</evidence>
<dbReference type="InterPro" id="IPR002049">
    <property type="entry name" value="LE_dom"/>
</dbReference>
<keyword evidence="3" id="KW-0812">Transmembrane</keyword>
<feature type="chain" id="PRO_5021306171" description="EGF-like domain-containing protein" evidence="4">
    <location>
        <begin position="21"/>
        <end position="621"/>
    </location>
</feature>
<dbReference type="Pfam" id="PF00053">
    <property type="entry name" value="EGF_laminin"/>
    <property type="match status" value="1"/>
</dbReference>
<feature type="disulfide bond" evidence="2">
    <location>
        <begin position="114"/>
        <end position="123"/>
    </location>
</feature>
<keyword evidence="2" id="KW-0245">EGF-like domain</keyword>
<sequence>MNGLIPWILVLLCLSSTCRADIATLFTSQNQSTTIGFNISVTLLPQPAMIYSANIAQNYFAVVYPSSTSLGVVLRGYSAALSISARKVRVERDGCTSPVCSAHGLCNDNLNCQCDDGWTGPSCDRCDAGFYGANCTGVCNCPSGAGCNNGMYGDGTCKCKGGFLDFPYCTQCPVQGFWGPDCTPCNCSHQYGSCDPNTGSCKCAAGYDVNATPRCSKCQPGFYQTYNPNVGLNDCVRCFTGCAQCTDPDATCTLCSPGLHIDPTDHRKCIPDRTCSGFANYWNGSTCQHCPNGCSCVDTLMCSSCDIPNVYPVVNECGDDFLDEYMSCHTADTLQYDNYWVNMAKAACDSCMSGCATCGLPRGYVYPPDSASQRAATKSSVPMVVLTRTGLVCRANASLIVPHVLDPVTNNALLVLHRGKWLDPMEPVWIRVLMDSIRRQTRRVMSSVTPATPAPAWIVPLTIVGYTTLGAGILGACAFGFTRFYFRAKRAEAGQRQWFSAYMNAFKGGAAAAAPRRTSVRRKSSLGKGAKMVVDVYEEIQEDINQTAVCSPNVPAGVVVGNGYPMQNIARGGRAMPLRPTIPDIPFPAPRPVHLVEEEWKRDPTNPFAPMNQQLTNYPFI</sequence>
<dbReference type="PANTHER" id="PTHR10574:SF406">
    <property type="entry name" value="LAMININ SUBUNIT ALPHA 5"/>
    <property type="match status" value="1"/>
</dbReference>
<proteinExistence type="predicted"/>
<name>A0A507CJK9_9FUNG</name>
<dbReference type="PROSITE" id="PS00022">
    <property type="entry name" value="EGF_1"/>
    <property type="match status" value="1"/>
</dbReference>
<dbReference type="Proteomes" id="UP000319731">
    <property type="component" value="Unassembled WGS sequence"/>
</dbReference>
<keyword evidence="3" id="KW-1133">Transmembrane helix</keyword>
<accession>A0A507CJK9</accession>
<dbReference type="Pfam" id="PF23106">
    <property type="entry name" value="EGF_Teneurin"/>
    <property type="match status" value="1"/>
</dbReference>
<dbReference type="GeneID" id="42001235"/>
<feature type="signal peptide" evidence="4">
    <location>
        <begin position="1"/>
        <end position="20"/>
    </location>
</feature>
<dbReference type="SMART" id="SM00180">
    <property type="entry name" value="EGF_Lam"/>
    <property type="match status" value="2"/>
</dbReference>
<evidence type="ECO:0000256" key="2">
    <source>
        <dbReference type="PROSITE-ProRule" id="PRU00076"/>
    </source>
</evidence>
<dbReference type="GO" id="GO:0009888">
    <property type="term" value="P:tissue development"/>
    <property type="evidence" value="ECO:0007669"/>
    <property type="project" value="TreeGrafter"/>
</dbReference>
<evidence type="ECO:0000259" key="5">
    <source>
        <dbReference type="PROSITE" id="PS50026"/>
    </source>
</evidence>
<gene>
    <name evidence="6" type="ORF">SmJEL517_g00008</name>
</gene>
<dbReference type="InterPro" id="IPR009030">
    <property type="entry name" value="Growth_fac_rcpt_cys_sf"/>
</dbReference>
<feature type="domain" description="EGF-like" evidence="5">
    <location>
        <begin position="91"/>
        <end position="124"/>
    </location>
</feature>
<evidence type="ECO:0000313" key="6">
    <source>
        <dbReference type="EMBL" id="TPX38005.1"/>
    </source>
</evidence>
<keyword evidence="7" id="KW-1185">Reference proteome</keyword>
<dbReference type="PANTHER" id="PTHR10574">
    <property type="entry name" value="NETRIN/LAMININ-RELATED"/>
    <property type="match status" value="1"/>
</dbReference>
<feature type="transmembrane region" description="Helical" evidence="3">
    <location>
        <begin position="457"/>
        <end position="481"/>
    </location>
</feature>
<reference evidence="6 7" key="1">
    <citation type="journal article" date="2019" name="Sci. Rep.">
        <title>Comparative genomics of chytrid fungi reveal insights into the obligate biotrophic and pathogenic lifestyle of Synchytrium endobioticum.</title>
        <authorList>
            <person name="van de Vossenberg B.T.L.H."/>
            <person name="Warris S."/>
            <person name="Nguyen H.D.T."/>
            <person name="van Gent-Pelzer M.P.E."/>
            <person name="Joly D.L."/>
            <person name="van de Geest H.C."/>
            <person name="Bonants P.J.M."/>
            <person name="Smith D.S."/>
            <person name="Levesque C.A."/>
            <person name="van der Lee T.A.J."/>
        </authorList>
    </citation>
    <scope>NUCLEOTIDE SEQUENCE [LARGE SCALE GENOMIC DNA]</scope>
    <source>
        <strain evidence="6 7">JEL517</strain>
    </source>
</reference>
<evidence type="ECO:0000313" key="7">
    <source>
        <dbReference type="Proteomes" id="UP000319731"/>
    </source>
</evidence>
<dbReference type="PROSITE" id="PS50026">
    <property type="entry name" value="EGF_3"/>
    <property type="match status" value="1"/>
</dbReference>
<dbReference type="CDD" id="cd00055">
    <property type="entry name" value="EGF_Lam"/>
    <property type="match status" value="1"/>
</dbReference>
<keyword evidence="4" id="KW-0732">Signal</keyword>
<evidence type="ECO:0000256" key="4">
    <source>
        <dbReference type="SAM" id="SignalP"/>
    </source>
</evidence>
<dbReference type="Gene3D" id="2.170.300.10">
    <property type="entry name" value="Tie2 ligand-binding domain superfamily"/>
    <property type="match status" value="1"/>
</dbReference>
<dbReference type="AlphaFoldDB" id="A0A507CJK9"/>
<keyword evidence="3" id="KW-0472">Membrane</keyword>
<dbReference type="InterPro" id="IPR000742">
    <property type="entry name" value="EGF"/>
</dbReference>
<dbReference type="InterPro" id="IPR050440">
    <property type="entry name" value="Laminin/Netrin_ECM"/>
</dbReference>
<dbReference type="SUPFAM" id="SSF57184">
    <property type="entry name" value="Growth factor receptor domain"/>
    <property type="match status" value="1"/>
</dbReference>
<keyword evidence="1 2" id="KW-1015">Disulfide bond</keyword>
<protein>
    <recommendedName>
        <fullName evidence="5">EGF-like domain-containing protein</fullName>
    </recommendedName>
</protein>
<organism evidence="6 7">
    <name type="scientific">Synchytrium microbalum</name>
    <dbReference type="NCBI Taxonomy" id="1806994"/>
    <lineage>
        <taxon>Eukaryota</taxon>
        <taxon>Fungi</taxon>
        <taxon>Fungi incertae sedis</taxon>
        <taxon>Chytridiomycota</taxon>
        <taxon>Chytridiomycota incertae sedis</taxon>
        <taxon>Chytridiomycetes</taxon>
        <taxon>Synchytriales</taxon>
        <taxon>Synchytriaceae</taxon>
        <taxon>Synchytrium</taxon>
    </lineage>
</organism>
<dbReference type="OrthoDB" id="2412841at2759"/>
<evidence type="ECO:0000256" key="1">
    <source>
        <dbReference type="ARBA" id="ARBA00023157"/>
    </source>
</evidence>
<dbReference type="SMART" id="SM00181">
    <property type="entry name" value="EGF"/>
    <property type="match status" value="4"/>
</dbReference>
<comment type="caution">
    <text evidence="6">The sequence shown here is derived from an EMBL/GenBank/DDBJ whole genome shotgun (WGS) entry which is preliminary data.</text>
</comment>
<dbReference type="PROSITE" id="PS01248">
    <property type="entry name" value="EGF_LAM_1"/>
    <property type="match status" value="1"/>
</dbReference>